<keyword evidence="17" id="KW-1185">Reference proteome</keyword>
<evidence type="ECO:0000313" key="17">
    <source>
        <dbReference type="Proteomes" id="UP000239366"/>
    </source>
</evidence>
<dbReference type="InterPro" id="IPR003953">
    <property type="entry name" value="FAD-dep_OxRdtase_2_FAD-bd"/>
</dbReference>
<dbReference type="OrthoDB" id="9806724at2"/>
<accession>A0A2S7T9G6</accession>
<dbReference type="FunFam" id="1.20.58.100:FF:000003">
    <property type="entry name" value="Succinate dehydrogenase flavoprotein subunit"/>
    <property type="match status" value="1"/>
</dbReference>
<dbReference type="Gene3D" id="3.90.700.10">
    <property type="entry name" value="Succinate dehydrogenase/fumarate reductase flavoprotein, catalytic domain"/>
    <property type="match status" value="1"/>
</dbReference>
<dbReference type="SUPFAM" id="SSF51905">
    <property type="entry name" value="FAD/NAD(P)-binding domain"/>
    <property type="match status" value="1"/>
</dbReference>
<keyword evidence="11" id="KW-0472">Membrane</keyword>
<sequence length="667" mass="74252">MSTLDSKVPSGPLAEKWTKHKNTIDLVNPANKRNIDIIIVGTGLAGGSAAATLAELGYNVKTFCYQDSPRRAHSIAAQGGVNAAKNYQGDGDSVYRLFYDTIKGGDYRSREANVHRLAEVSTNIIDQCVAQGVPFAREYGGLLDNRSFGGVLVSRTFYAKGQTGQQLLLGAYAAMNRQIQRGKIKSYTRHEMLDLVLVDGKARGIIARNLVTGEIERHSAHAVVLATGGYGNLFFLSTYCMGANVMAAWKAHKKGAYFANPCFTQIHPTCIPVSGDHQSKLTLMSESLRNDGRIWVPAKLEDAQAIREGKLKPTELAEEDRDYYLERRYPAFGNLVPRDVASRAAKERCDAGFGVNKTGEAVYLDFSSAIMRYGREKAMTSGMKNADDKTVRRLGEEIIEAKYGNLFQMYEKIVDENPYKTPMKIYPAVHYTMGGLWVDYNLQTTIPGCYAAGEANFSDHGANRLGASALMQGLADGYFVLPYTIGDYLSDDIRTGPISTETPEFDAAEQNVRGRIEKLMSASGQHSVDYYHKKLGKIMWNKCGMSRNAKELQEAMEEIAALREDFWQNVKVTGKADGKNQELEKAGRVADFLELGELFAKDALERNESCGGHFREEYQTEEGEALRDDENFKYAAAWEYTGNPRESKLHKEELVYENIEVKTRSYK</sequence>
<evidence type="ECO:0000256" key="5">
    <source>
        <dbReference type="ARBA" id="ARBA00022448"/>
    </source>
</evidence>
<dbReference type="GO" id="GO:0008177">
    <property type="term" value="F:succinate dehydrogenase (quinone) activity"/>
    <property type="evidence" value="ECO:0007669"/>
    <property type="project" value="UniProtKB-EC"/>
</dbReference>
<dbReference type="GO" id="GO:0050660">
    <property type="term" value="F:flavin adenine dinucleotide binding"/>
    <property type="evidence" value="ECO:0007669"/>
    <property type="project" value="TreeGrafter"/>
</dbReference>
<evidence type="ECO:0000259" key="14">
    <source>
        <dbReference type="Pfam" id="PF00890"/>
    </source>
</evidence>
<protein>
    <recommendedName>
        <fullName evidence="4">succinate dehydrogenase</fullName>
        <ecNumber evidence="4">1.3.5.1</ecNumber>
    </recommendedName>
</protein>
<evidence type="ECO:0000256" key="6">
    <source>
        <dbReference type="ARBA" id="ARBA00022475"/>
    </source>
</evidence>
<feature type="active site" description="Proton acceptor" evidence="13">
    <location>
        <position position="338"/>
    </location>
</feature>
<dbReference type="Pfam" id="PF02910">
    <property type="entry name" value="Succ_DH_flav_C"/>
    <property type="match status" value="1"/>
</dbReference>
<evidence type="ECO:0000256" key="12">
    <source>
        <dbReference type="ARBA" id="ARBA00049220"/>
    </source>
</evidence>
<keyword evidence="6" id="KW-1003">Cell membrane</keyword>
<dbReference type="InterPro" id="IPR011280">
    <property type="entry name" value="Succ_DH/Fum_Rdt_flav_su"/>
</dbReference>
<dbReference type="InterPro" id="IPR037099">
    <property type="entry name" value="Fum_R/Succ_DH_flav-like_C_sf"/>
</dbReference>
<comment type="cofactor">
    <cofactor evidence="1">
        <name>FAD</name>
        <dbReference type="ChEBI" id="CHEBI:57692"/>
    </cofactor>
</comment>
<dbReference type="Gene3D" id="3.50.50.60">
    <property type="entry name" value="FAD/NAD(P)-binding domain"/>
    <property type="match status" value="1"/>
</dbReference>
<evidence type="ECO:0000256" key="11">
    <source>
        <dbReference type="ARBA" id="ARBA00023136"/>
    </source>
</evidence>
<dbReference type="Gene3D" id="1.20.58.100">
    <property type="entry name" value="Fumarate reductase/succinate dehydrogenase flavoprotein-like, C-terminal domain"/>
    <property type="match status" value="1"/>
</dbReference>
<evidence type="ECO:0000256" key="8">
    <source>
        <dbReference type="ARBA" id="ARBA00022827"/>
    </source>
</evidence>
<evidence type="ECO:0000313" key="16">
    <source>
        <dbReference type="EMBL" id="PQJ16198.1"/>
    </source>
</evidence>
<dbReference type="EMBL" id="MQVX01000001">
    <property type="protein sequence ID" value="PQJ16198.1"/>
    <property type="molecule type" value="Genomic_DNA"/>
</dbReference>
<dbReference type="Pfam" id="PF00890">
    <property type="entry name" value="FAD_binding_2"/>
    <property type="match status" value="1"/>
</dbReference>
<evidence type="ECO:0000256" key="10">
    <source>
        <dbReference type="ARBA" id="ARBA00023002"/>
    </source>
</evidence>
<comment type="caution">
    <text evidence="16">The sequence shown here is derived from an EMBL/GenBank/DDBJ whole genome shotgun (WGS) entry which is preliminary data.</text>
</comment>
<evidence type="ECO:0000256" key="2">
    <source>
        <dbReference type="ARBA" id="ARBA00004413"/>
    </source>
</evidence>
<comment type="similarity">
    <text evidence="3">Belongs to the FAD-dependent oxidoreductase 2 family. FRD/SDH subfamily.</text>
</comment>
<dbReference type="AlphaFoldDB" id="A0A2S7T9G6"/>
<dbReference type="SUPFAM" id="SSF56425">
    <property type="entry name" value="Succinate dehydrogenase/fumarate reductase flavoprotein, catalytic domain"/>
    <property type="match status" value="1"/>
</dbReference>
<comment type="subcellular location">
    <subcellularLocation>
        <location evidence="2">Cell membrane</location>
        <topology evidence="2">Peripheral membrane protein</topology>
        <orientation evidence="2">Cytoplasmic side</orientation>
    </subcellularLocation>
</comment>
<evidence type="ECO:0000256" key="1">
    <source>
        <dbReference type="ARBA" id="ARBA00001974"/>
    </source>
</evidence>
<proteinExistence type="inferred from homology"/>
<dbReference type="NCBIfam" id="TIGR01811">
    <property type="entry name" value="sdhA_Bsu"/>
    <property type="match status" value="1"/>
</dbReference>
<dbReference type="PANTHER" id="PTHR11632">
    <property type="entry name" value="SUCCINATE DEHYDROGENASE 2 FLAVOPROTEIN SUBUNIT"/>
    <property type="match status" value="1"/>
</dbReference>
<dbReference type="FunFam" id="3.50.50.60:FF:000009">
    <property type="entry name" value="Succinate dehydrogenase flavoprotein subunit"/>
    <property type="match status" value="1"/>
</dbReference>
<evidence type="ECO:0000256" key="3">
    <source>
        <dbReference type="ARBA" id="ARBA00008040"/>
    </source>
</evidence>
<evidence type="ECO:0000259" key="15">
    <source>
        <dbReference type="Pfam" id="PF02910"/>
    </source>
</evidence>
<dbReference type="InterPro" id="IPR027477">
    <property type="entry name" value="Succ_DH/fumarate_Rdtase_cat_sf"/>
</dbReference>
<evidence type="ECO:0000256" key="9">
    <source>
        <dbReference type="ARBA" id="ARBA00022982"/>
    </source>
</evidence>
<evidence type="ECO:0000256" key="4">
    <source>
        <dbReference type="ARBA" id="ARBA00012792"/>
    </source>
</evidence>
<keyword evidence="7" id="KW-0285">Flavoprotein</keyword>
<dbReference type="GO" id="GO:0009061">
    <property type="term" value="P:anaerobic respiration"/>
    <property type="evidence" value="ECO:0007669"/>
    <property type="project" value="TreeGrafter"/>
</dbReference>
<organism evidence="16 17">
    <name type="scientific">Aureicoccus marinus</name>
    <dbReference type="NCBI Taxonomy" id="754435"/>
    <lineage>
        <taxon>Bacteria</taxon>
        <taxon>Pseudomonadati</taxon>
        <taxon>Bacteroidota</taxon>
        <taxon>Flavobacteriia</taxon>
        <taxon>Flavobacteriales</taxon>
        <taxon>Flavobacteriaceae</taxon>
        <taxon>Aureicoccus</taxon>
    </lineage>
</organism>
<gene>
    <name evidence="16" type="primary">sdhA</name>
    <name evidence="16" type="ORF">BST99_11085</name>
</gene>
<dbReference type="GO" id="GO:0005886">
    <property type="term" value="C:plasma membrane"/>
    <property type="evidence" value="ECO:0007669"/>
    <property type="project" value="UniProtKB-SubCell"/>
</dbReference>
<dbReference type="SUPFAM" id="SSF46977">
    <property type="entry name" value="Succinate dehydrogenase/fumarate reductase flavoprotein C-terminal domain"/>
    <property type="match status" value="1"/>
</dbReference>
<dbReference type="Proteomes" id="UP000239366">
    <property type="component" value="Unassembled WGS sequence"/>
</dbReference>
<keyword evidence="5" id="KW-0813">Transport</keyword>
<dbReference type="NCBIfam" id="NF005749">
    <property type="entry name" value="PRK07573.1"/>
    <property type="match status" value="1"/>
</dbReference>
<dbReference type="InterPro" id="IPR030664">
    <property type="entry name" value="SdhA/FrdA/AprA"/>
</dbReference>
<evidence type="ECO:0000256" key="7">
    <source>
        <dbReference type="ARBA" id="ARBA00022630"/>
    </source>
</evidence>
<feature type="domain" description="Fumarate reductase/succinate dehydrogenase flavoprotein-like C-terminal" evidence="15">
    <location>
        <begin position="532"/>
        <end position="666"/>
    </location>
</feature>
<dbReference type="InterPro" id="IPR036188">
    <property type="entry name" value="FAD/NAD-bd_sf"/>
</dbReference>
<name>A0A2S7T9G6_9FLAO</name>
<keyword evidence="10" id="KW-0560">Oxidoreductase</keyword>
<dbReference type="RefSeq" id="WP_105001870.1">
    <property type="nucleotide sequence ID" value="NZ_MQVX01000001.1"/>
</dbReference>
<dbReference type="EC" id="1.3.5.1" evidence="4"/>
<dbReference type="PRINTS" id="PR00368">
    <property type="entry name" value="FADPNR"/>
</dbReference>
<evidence type="ECO:0000256" key="13">
    <source>
        <dbReference type="PIRSR" id="PIRSR630664-50"/>
    </source>
</evidence>
<feature type="domain" description="FAD-dependent oxidoreductase 2 FAD-binding" evidence="14">
    <location>
        <begin position="36"/>
        <end position="470"/>
    </location>
</feature>
<comment type="catalytic activity">
    <reaction evidence="12">
        <text>a quinone + succinate = fumarate + a quinol</text>
        <dbReference type="Rhea" id="RHEA:40523"/>
        <dbReference type="ChEBI" id="CHEBI:24646"/>
        <dbReference type="ChEBI" id="CHEBI:29806"/>
        <dbReference type="ChEBI" id="CHEBI:30031"/>
        <dbReference type="ChEBI" id="CHEBI:132124"/>
        <dbReference type="EC" id="1.3.5.1"/>
    </reaction>
</comment>
<keyword evidence="8" id="KW-0274">FAD</keyword>
<dbReference type="GO" id="GO:0009055">
    <property type="term" value="F:electron transfer activity"/>
    <property type="evidence" value="ECO:0007669"/>
    <property type="project" value="TreeGrafter"/>
</dbReference>
<reference evidence="17" key="1">
    <citation type="submission" date="2016-11" db="EMBL/GenBank/DDBJ databases">
        <title>Trade-off between light-utilization and light-protection in marine flavobacteria.</title>
        <authorList>
            <person name="Kumagai Y."/>
            <person name="Yoshizawa S."/>
            <person name="Kogure K."/>
        </authorList>
    </citation>
    <scope>NUCLEOTIDE SEQUENCE [LARGE SCALE GENOMIC DNA]</scope>
    <source>
        <strain evidence="17">SG-18</strain>
    </source>
</reference>
<keyword evidence="9" id="KW-0249">Electron transport</keyword>
<dbReference type="InterPro" id="IPR015939">
    <property type="entry name" value="Fum_Rdtase/Succ_DH_flav-like_C"/>
</dbReference>
<dbReference type="PANTHER" id="PTHR11632:SF53">
    <property type="entry name" value="SUCCINATE DEHYDROGENASE FLAVOPROTEIN SUBUNIT"/>
    <property type="match status" value="1"/>
</dbReference>